<organism evidence="2 3">
    <name type="scientific">Bibersteinia trehalosi Y31</name>
    <dbReference type="NCBI Taxonomy" id="1261658"/>
    <lineage>
        <taxon>Bacteria</taxon>
        <taxon>Pseudomonadati</taxon>
        <taxon>Pseudomonadota</taxon>
        <taxon>Gammaproteobacteria</taxon>
        <taxon>Pasteurellales</taxon>
        <taxon>Pasteurellaceae</taxon>
        <taxon>Bibersteinia</taxon>
    </lineage>
</organism>
<feature type="transmembrane region" description="Helical" evidence="1">
    <location>
        <begin position="206"/>
        <end position="228"/>
    </location>
</feature>
<feature type="transmembrane region" description="Helical" evidence="1">
    <location>
        <begin position="141"/>
        <end position="162"/>
    </location>
</feature>
<evidence type="ECO:0000256" key="1">
    <source>
        <dbReference type="SAM" id="Phobius"/>
    </source>
</evidence>
<name>A0A179CXQ7_BIBTR</name>
<dbReference type="PATRIC" id="fig|1261658.3.peg.2049"/>
<feature type="transmembrane region" description="Helical" evidence="1">
    <location>
        <begin position="234"/>
        <end position="251"/>
    </location>
</feature>
<keyword evidence="1" id="KW-0472">Membrane</keyword>
<dbReference type="AlphaFoldDB" id="A0A179CXQ7"/>
<proteinExistence type="predicted"/>
<dbReference type="RefSeq" id="WP_025266961.1">
    <property type="nucleotide sequence ID" value="NZ_JACI01000002.1"/>
</dbReference>
<feature type="transmembrane region" description="Helical" evidence="1">
    <location>
        <begin position="48"/>
        <end position="66"/>
    </location>
</feature>
<comment type="caution">
    <text evidence="2">The sequence shown here is derived from an EMBL/GenBank/DDBJ whole genome shotgun (WGS) entry which is preliminary data.</text>
</comment>
<evidence type="ECO:0000313" key="2">
    <source>
        <dbReference type="EMBL" id="OAQ14695.1"/>
    </source>
</evidence>
<sequence>MLLEQLRLLIRKIAECYQRLEHYFTSGSFAIKFYPFLMHPCVRNTRSFTIKVFSVVLIFTGLYYFFGELISILFSDVGLSSYTKHTTIELLLPKDFVVNEKSGSLTPLFYTMQLAFQLQAWNFILGYIICVTYITGQKLRLLGVLFSLLFSIGSSIISASQGGHYSTFGYLQNLGFEVTFLIGNLAMVAIGFAIDNNHIKRFKYYSIIAGLIGLSCIISTVFITTAYTPWLERISIYSLMIWEISLGFAVLKAMESK</sequence>
<keyword evidence="1" id="KW-0812">Transmembrane</keyword>
<keyword evidence="1" id="KW-1133">Transmembrane helix</keyword>
<reference evidence="2 3" key="1">
    <citation type="submission" date="2014-01" db="EMBL/GenBank/DDBJ databases">
        <authorList>
            <person name="Zuccon D."/>
        </authorList>
    </citation>
    <scope>NUCLEOTIDE SEQUENCE [LARGE SCALE GENOMIC DNA]</scope>
    <source>
        <strain evidence="2 3">Y31</strain>
    </source>
</reference>
<dbReference type="Proteomes" id="UP000078358">
    <property type="component" value="Unassembled WGS sequence"/>
</dbReference>
<accession>A0A179CXQ7</accession>
<dbReference type="EMBL" id="JACI01000002">
    <property type="protein sequence ID" value="OAQ14695.1"/>
    <property type="molecule type" value="Genomic_DNA"/>
</dbReference>
<feature type="transmembrane region" description="Helical" evidence="1">
    <location>
        <begin position="114"/>
        <end position="134"/>
    </location>
</feature>
<feature type="transmembrane region" description="Helical" evidence="1">
    <location>
        <begin position="174"/>
        <end position="194"/>
    </location>
</feature>
<evidence type="ECO:0000313" key="3">
    <source>
        <dbReference type="Proteomes" id="UP000078358"/>
    </source>
</evidence>
<gene>
    <name evidence="2" type="ORF">F480_10240</name>
</gene>
<protein>
    <submittedName>
        <fullName evidence="2">Membrane protein</fullName>
    </submittedName>
</protein>